<comment type="caution">
    <text evidence="2">The sequence shown here is derived from an EMBL/GenBank/DDBJ whole genome shotgun (WGS) entry which is preliminary data.</text>
</comment>
<dbReference type="Proteomes" id="UP000663877">
    <property type="component" value="Unassembled WGS sequence"/>
</dbReference>
<feature type="compositionally biased region" description="Polar residues" evidence="1">
    <location>
        <begin position="36"/>
        <end position="50"/>
    </location>
</feature>
<evidence type="ECO:0000256" key="1">
    <source>
        <dbReference type="SAM" id="MobiDB-lite"/>
    </source>
</evidence>
<organism evidence="2 3">
    <name type="scientific">Adineta steineri</name>
    <dbReference type="NCBI Taxonomy" id="433720"/>
    <lineage>
        <taxon>Eukaryota</taxon>
        <taxon>Metazoa</taxon>
        <taxon>Spiralia</taxon>
        <taxon>Gnathifera</taxon>
        <taxon>Rotifera</taxon>
        <taxon>Eurotatoria</taxon>
        <taxon>Bdelloidea</taxon>
        <taxon>Adinetida</taxon>
        <taxon>Adinetidae</taxon>
        <taxon>Adineta</taxon>
    </lineage>
</organism>
<feature type="non-terminal residue" evidence="2">
    <location>
        <position position="1"/>
    </location>
</feature>
<proteinExistence type="predicted"/>
<name>A0A815AME1_9BILA</name>
<dbReference type="AlphaFoldDB" id="A0A815AME1"/>
<evidence type="ECO:0000313" key="3">
    <source>
        <dbReference type="Proteomes" id="UP000663877"/>
    </source>
</evidence>
<feature type="compositionally biased region" description="Basic residues" evidence="1">
    <location>
        <begin position="7"/>
        <end position="16"/>
    </location>
</feature>
<gene>
    <name evidence="2" type="ORF">BJG266_LOCUS29883</name>
</gene>
<evidence type="ECO:0000313" key="2">
    <source>
        <dbReference type="EMBL" id="CAF1256493.1"/>
    </source>
</evidence>
<feature type="compositionally biased region" description="Polar residues" evidence="1">
    <location>
        <begin position="18"/>
        <end position="29"/>
    </location>
</feature>
<protein>
    <submittedName>
        <fullName evidence="2">Uncharacterized protein</fullName>
    </submittedName>
</protein>
<accession>A0A815AME1</accession>
<reference evidence="2" key="1">
    <citation type="submission" date="2021-02" db="EMBL/GenBank/DDBJ databases">
        <authorList>
            <person name="Nowell W R."/>
        </authorList>
    </citation>
    <scope>NUCLEOTIDE SEQUENCE</scope>
</reference>
<feature type="region of interest" description="Disordered" evidence="1">
    <location>
        <begin position="1"/>
        <end position="75"/>
    </location>
</feature>
<sequence length="198" mass="22091">TMFGFKKSSKSKRKPTKNAPSPINTSSETKMLYNVPSVSQIAPLPQNKSHGTLPVLSLDGRDAPNPMQSETSENDLTVNTTTANSENGLQPHRICLDPTTRRQYSYSQSSVLSEGIFMDKNVLPKLEPGIYSTSLVDVDHNDVTTYHPLKKQVQQHQLTVEAATAYNYRSRANTNIIERRFSNVEQPILTPELVCNDI</sequence>
<dbReference type="EMBL" id="CAJNOI010000362">
    <property type="protein sequence ID" value="CAF1256493.1"/>
    <property type="molecule type" value="Genomic_DNA"/>
</dbReference>
<feature type="compositionally biased region" description="Polar residues" evidence="1">
    <location>
        <begin position="66"/>
        <end position="75"/>
    </location>
</feature>